<comment type="caution">
    <text evidence="2">The sequence shown here is derived from an EMBL/GenBank/DDBJ whole genome shotgun (WGS) entry which is preliminary data.</text>
</comment>
<evidence type="ECO:0000313" key="3">
    <source>
        <dbReference type="Proteomes" id="UP000091918"/>
    </source>
</evidence>
<dbReference type="EMBL" id="LGUA01003086">
    <property type="protein sequence ID" value="OAX77187.1"/>
    <property type="molecule type" value="Genomic_DNA"/>
</dbReference>
<keyword evidence="3" id="KW-1185">Reference proteome</keyword>
<dbReference type="OrthoDB" id="5946976at2759"/>
<feature type="non-terminal residue" evidence="2">
    <location>
        <position position="88"/>
    </location>
</feature>
<name>A0A1B7NKP0_9EURO</name>
<sequence length="88" mass="9458">MKFNPIFTAAAGVLFMSLEMCAAAPPQGQNSSSELLEPLGWEWDTCAPYLYTKIAESNLVVSKKHTITTYTISTVMLASFIPALAGLG</sequence>
<dbReference type="AlphaFoldDB" id="A0A1B7NKP0"/>
<accession>A0A1B7NKP0</accession>
<gene>
    <name evidence="2" type="ORF">ACJ72_08517</name>
</gene>
<feature type="signal peptide" evidence="1">
    <location>
        <begin position="1"/>
        <end position="23"/>
    </location>
</feature>
<feature type="chain" id="PRO_5008598072" evidence="1">
    <location>
        <begin position="24"/>
        <end position="88"/>
    </location>
</feature>
<dbReference type="Proteomes" id="UP000091918">
    <property type="component" value="Unassembled WGS sequence"/>
</dbReference>
<organism evidence="2 3">
    <name type="scientific">Emergomyces africanus</name>
    <dbReference type="NCBI Taxonomy" id="1955775"/>
    <lineage>
        <taxon>Eukaryota</taxon>
        <taxon>Fungi</taxon>
        <taxon>Dikarya</taxon>
        <taxon>Ascomycota</taxon>
        <taxon>Pezizomycotina</taxon>
        <taxon>Eurotiomycetes</taxon>
        <taxon>Eurotiomycetidae</taxon>
        <taxon>Onygenales</taxon>
        <taxon>Ajellomycetaceae</taxon>
        <taxon>Emergomyces</taxon>
    </lineage>
</organism>
<reference evidence="2 3" key="1">
    <citation type="submission" date="2015-07" db="EMBL/GenBank/DDBJ databases">
        <title>Emmonsia species relationships and genome sequence.</title>
        <authorList>
            <person name="Cuomo C.A."/>
            <person name="Schwartz I.S."/>
            <person name="Kenyon C."/>
            <person name="de Hoog G.S."/>
            <person name="Govender N.P."/>
            <person name="Botha A."/>
            <person name="Moreno L."/>
            <person name="de Vries M."/>
            <person name="Munoz J.F."/>
            <person name="Stielow J.B."/>
        </authorList>
    </citation>
    <scope>NUCLEOTIDE SEQUENCE [LARGE SCALE GENOMIC DNA]</scope>
    <source>
        <strain evidence="2 3">CBS 136260</strain>
    </source>
</reference>
<keyword evidence="1" id="KW-0732">Signal</keyword>
<proteinExistence type="predicted"/>
<protein>
    <submittedName>
        <fullName evidence="2">Uncharacterized protein</fullName>
    </submittedName>
</protein>
<evidence type="ECO:0000313" key="2">
    <source>
        <dbReference type="EMBL" id="OAX77187.1"/>
    </source>
</evidence>
<evidence type="ECO:0000256" key="1">
    <source>
        <dbReference type="SAM" id="SignalP"/>
    </source>
</evidence>